<gene>
    <name evidence="1" type="ORF">mMyoMyo1_010836</name>
</gene>
<dbReference type="AlphaFoldDB" id="A0A7J7RCS8"/>
<accession>A0A7J7RCS8</accession>
<dbReference type="EMBL" id="JABWUV010000031">
    <property type="protein sequence ID" value="KAF6273854.1"/>
    <property type="molecule type" value="Genomic_DNA"/>
</dbReference>
<keyword evidence="2" id="KW-1185">Reference proteome</keyword>
<protein>
    <submittedName>
        <fullName evidence="1">Uncharacterized protein</fullName>
    </submittedName>
</protein>
<comment type="caution">
    <text evidence="1">The sequence shown here is derived from an EMBL/GenBank/DDBJ whole genome shotgun (WGS) entry which is preliminary data.</text>
</comment>
<evidence type="ECO:0000313" key="1">
    <source>
        <dbReference type="EMBL" id="KAF6273854.1"/>
    </source>
</evidence>
<sequence>MATSVLWRRDPYSLSPFQGRLRYAWRRYSRLGSKDSSDVIEIRREAPHPACLQPLAPCSLAPSRSQSSQTKAPFYNKCVVMSPYDHQAVRPTRSVVWQRTHVPMKVWPLPSAAGKESLRPGLPAWEGVFAWRLGAAPDIHKIMYGWGPASWLVILHV</sequence>
<dbReference type="Proteomes" id="UP000527355">
    <property type="component" value="Unassembled WGS sequence"/>
</dbReference>
<evidence type="ECO:0000313" key="2">
    <source>
        <dbReference type="Proteomes" id="UP000527355"/>
    </source>
</evidence>
<organism evidence="1 2">
    <name type="scientific">Myotis myotis</name>
    <name type="common">Greater mouse-eared bat</name>
    <name type="synonym">Vespertilio myotis</name>
    <dbReference type="NCBI Taxonomy" id="51298"/>
    <lineage>
        <taxon>Eukaryota</taxon>
        <taxon>Metazoa</taxon>
        <taxon>Chordata</taxon>
        <taxon>Craniata</taxon>
        <taxon>Vertebrata</taxon>
        <taxon>Euteleostomi</taxon>
        <taxon>Mammalia</taxon>
        <taxon>Eutheria</taxon>
        <taxon>Laurasiatheria</taxon>
        <taxon>Chiroptera</taxon>
        <taxon>Yangochiroptera</taxon>
        <taxon>Vespertilionidae</taxon>
        <taxon>Myotis</taxon>
    </lineage>
</organism>
<reference evidence="1 2" key="1">
    <citation type="journal article" date="2020" name="Nature">
        <title>Six reference-quality genomes reveal evolution of bat adaptations.</title>
        <authorList>
            <person name="Jebb D."/>
            <person name="Huang Z."/>
            <person name="Pippel M."/>
            <person name="Hughes G.M."/>
            <person name="Lavrichenko K."/>
            <person name="Devanna P."/>
            <person name="Winkler S."/>
            <person name="Jermiin L.S."/>
            <person name="Skirmuntt E.C."/>
            <person name="Katzourakis A."/>
            <person name="Burkitt-Gray L."/>
            <person name="Ray D.A."/>
            <person name="Sullivan K.A.M."/>
            <person name="Roscito J.G."/>
            <person name="Kirilenko B.M."/>
            <person name="Davalos L.M."/>
            <person name="Corthals A.P."/>
            <person name="Power M.L."/>
            <person name="Jones G."/>
            <person name="Ransome R.D."/>
            <person name="Dechmann D.K.N."/>
            <person name="Locatelli A.G."/>
            <person name="Puechmaille S.J."/>
            <person name="Fedrigo O."/>
            <person name="Jarvis E.D."/>
            <person name="Hiller M."/>
            <person name="Vernes S.C."/>
            <person name="Myers E.W."/>
            <person name="Teeling E.C."/>
        </authorList>
    </citation>
    <scope>NUCLEOTIDE SEQUENCE [LARGE SCALE GENOMIC DNA]</scope>
    <source>
        <strain evidence="1">MMyoMyo1</strain>
        <tissue evidence="1">Flight muscle</tissue>
    </source>
</reference>
<name>A0A7J7RCS8_MYOMY</name>
<proteinExistence type="predicted"/>